<keyword evidence="1" id="KW-0732">Signal</keyword>
<dbReference type="GO" id="GO:0015276">
    <property type="term" value="F:ligand-gated monoatomic ion channel activity"/>
    <property type="evidence" value="ECO:0007669"/>
    <property type="project" value="InterPro"/>
</dbReference>
<dbReference type="CDD" id="cd13530">
    <property type="entry name" value="PBP2_peptides_like"/>
    <property type="match status" value="1"/>
</dbReference>
<dbReference type="Pfam" id="PF00497">
    <property type="entry name" value="SBP_bac_3"/>
    <property type="match status" value="1"/>
</dbReference>
<dbReference type="PANTHER" id="PTHR35936">
    <property type="entry name" value="MEMBRANE-BOUND LYTIC MUREIN TRANSGLYCOSYLASE F"/>
    <property type="match status" value="1"/>
</dbReference>
<dbReference type="eggNOG" id="arCOG01799">
    <property type="taxonomic scope" value="Archaea"/>
</dbReference>
<feature type="domain" description="Solute-binding protein family 3/N-terminal" evidence="2">
    <location>
        <begin position="25"/>
        <end position="238"/>
    </location>
</feature>
<dbReference type="InterPro" id="IPR001638">
    <property type="entry name" value="Solute-binding_3/MltF_N"/>
</dbReference>
<dbReference type="SMART" id="SM00079">
    <property type="entry name" value="PBPe"/>
    <property type="match status" value="1"/>
</dbReference>
<dbReference type="InterPro" id="IPR001320">
    <property type="entry name" value="Iontro_rcpt_C"/>
</dbReference>
<evidence type="ECO:0000313" key="5">
    <source>
        <dbReference type="Proteomes" id="UP000001107"/>
    </source>
</evidence>
<dbReference type="Gene3D" id="3.40.190.10">
    <property type="entry name" value="Periplasmic binding protein-like II"/>
    <property type="match status" value="2"/>
</dbReference>
<dbReference type="KEGG" id="mvn:Mevan_0283"/>
<reference evidence="4" key="1">
    <citation type="submission" date="2007-06" db="EMBL/GenBank/DDBJ databases">
        <title>Complete sequence of Methanococcus vannielii SB.</title>
        <authorList>
            <consortium name="US DOE Joint Genome Institute"/>
            <person name="Copeland A."/>
            <person name="Lucas S."/>
            <person name="Lapidus A."/>
            <person name="Barry K."/>
            <person name="Glavina del Rio T."/>
            <person name="Dalin E."/>
            <person name="Tice H."/>
            <person name="Pitluck S."/>
            <person name="Chain P."/>
            <person name="Malfatti S."/>
            <person name="Shin M."/>
            <person name="Vergez L."/>
            <person name="Schmutz J."/>
            <person name="Larimer F."/>
            <person name="Land M."/>
            <person name="Hauser L."/>
            <person name="Kyrpides N."/>
            <person name="Anderson I."/>
            <person name="Sieprawska-Lupa M."/>
            <person name="Whitman W.B."/>
            <person name="Richardson P."/>
        </authorList>
    </citation>
    <scope>NUCLEOTIDE SEQUENCE [LARGE SCALE GENOMIC DNA]</scope>
    <source>
        <strain evidence="4">SB</strain>
    </source>
</reference>
<proteinExistence type="predicted"/>
<feature type="domain" description="Ionotropic glutamate receptor C-terminal" evidence="3">
    <location>
        <begin position="25"/>
        <end position="239"/>
    </location>
</feature>
<dbReference type="Proteomes" id="UP000001107">
    <property type="component" value="Chromosome"/>
</dbReference>
<dbReference type="PANTHER" id="PTHR35936:SF19">
    <property type="entry name" value="AMINO-ACID-BINDING PROTEIN YXEM-RELATED"/>
    <property type="match status" value="1"/>
</dbReference>
<dbReference type="GO" id="GO:0016020">
    <property type="term" value="C:membrane"/>
    <property type="evidence" value="ECO:0007669"/>
    <property type="project" value="InterPro"/>
</dbReference>
<evidence type="ECO:0000256" key="1">
    <source>
        <dbReference type="ARBA" id="ARBA00022729"/>
    </source>
</evidence>
<evidence type="ECO:0000259" key="3">
    <source>
        <dbReference type="SMART" id="SM00079"/>
    </source>
</evidence>
<dbReference type="EMBL" id="CP000742">
    <property type="protein sequence ID" value="ABR54192.1"/>
    <property type="molecule type" value="Genomic_DNA"/>
</dbReference>
<protein>
    <submittedName>
        <fullName evidence="4">Extracellular solute-binding protein family 3</fullName>
    </submittedName>
</protein>
<dbReference type="AlphaFoldDB" id="A6UNX0"/>
<dbReference type="RefSeq" id="WP_011972095.1">
    <property type="nucleotide sequence ID" value="NC_009634.1"/>
</dbReference>
<evidence type="ECO:0000313" key="4">
    <source>
        <dbReference type="EMBL" id="ABR54192.1"/>
    </source>
</evidence>
<dbReference type="OrthoDB" id="30671at2157"/>
<name>A6UNX0_METVS</name>
<accession>A6UNX0</accession>
<evidence type="ECO:0000259" key="2">
    <source>
        <dbReference type="SMART" id="SM00062"/>
    </source>
</evidence>
<dbReference type="SUPFAM" id="SSF53850">
    <property type="entry name" value="Periplasmic binding protein-like II"/>
    <property type="match status" value="1"/>
</dbReference>
<dbReference type="HOGENOM" id="CLU_019602_18_2_2"/>
<dbReference type="STRING" id="406327.Mevan_0283"/>
<keyword evidence="5" id="KW-1185">Reference proteome</keyword>
<dbReference type="GeneID" id="5326163"/>
<dbReference type="SMART" id="SM00062">
    <property type="entry name" value="PBPb"/>
    <property type="match status" value="1"/>
</dbReference>
<sequence>MLTILLFISGCLSNSSKQLTNNEGTLTVGVVPYVVPLSYYENGKLTGFEIDYANYLGNKLNLKVEFVPYEFKDILNAVENKEVDIAISCITITPERKKRVHFSRPYLKTGSVVAVFSTEEVSDISDFDGKKIGVLKGSVHENYALEFKKVRNIEVITYNTQSSLINGLKSNEVYAVIIDKIYLDSLKNDIPIKEAIVLDVQYIGIASKLNTPILENINQVILELEEDGTYKLLHEKWFQ</sequence>
<organism evidence="4 5">
    <name type="scientific">Methanococcus vannielii (strain ATCC 35089 / DSM 1224 / JCM 13029 / OCM 148 / SB)</name>
    <dbReference type="NCBI Taxonomy" id="406327"/>
    <lineage>
        <taxon>Archaea</taxon>
        <taxon>Methanobacteriati</taxon>
        <taxon>Methanobacteriota</taxon>
        <taxon>Methanomada group</taxon>
        <taxon>Methanococci</taxon>
        <taxon>Methanococcales</taxon>
        <taxon>Methanococcaceae</taxon>
        <taxon>Methanococcus</taxon>
    </lineage>
</organism>
<gene>
    <name evidence="4" type="ordered locus">Mevan_0283</name>
</gene>